<name>A0A3B6EGK9_WHEAT</name>
<dbReference type="Gramene" id="TraesROB_scaffold_053390_01G000200.1">
    <property type="protein sequence ID" value="TraesROB_scaffold_053390_01G000200.1"/>
    <property type="gene ID" value="TraesROB_scaffold_053390_01G000200"/>
</dbReference>
<reference evidence="2" key="1">
    <citation type="submission" date="2018-08" db="EMBL/GenBank/DDBJ databases">
        <authorList>
            <person name="Rossello M."/>
        </authorList>
    </citation>
    <scope>NUCLEOTIDE SEQUENCE [LARGE SCALE GENOMIC DNA]</scope>
    <source>
        <strain evidence="2">cv. Chinese Spring</strain>
    </source>
</reference>
<dbReference type="Gramene" id="TraesARI3A03G01439430.1">
    <property type="protein sequence ID" value="TraesARI3A03G01439430.1"/>
    <property type="gene ID" value="TraesARI3A03G01439430"/>
</dbReference>
<dbReference type="Proteomes" id="UP000019116">
    <property type="component" value="Chromosome 3A"/>
</dbReference>
<dbReference type="Gramene" id="TraesNOR3A03G01439240.1">
    <property type="protein sequence ID" value="TraesNOR3A03G01439240.1"/>
    <property type="gene ID" value="TraesNOR3A03G01439240"/>
</dbReference>
<organism evidence="2">
    <name type="scientific">Triticum aestivum</name>
    <name type="common">Wheat</name>
    <dbReference type="NCBI Taxonomy" id="4565"/>
    <lineage>
        <taxon>Eukaryota</taxon>
        <taxon>Viridiplantae</taxon>
        <taxon>Streptophyta</taxon>
        <taxon>Embryophyta</taxon>
        <taxon>Tracheophyta</taxon>
        <taxon>Spermatophyta</taxon>
        <taxon>Magnoliopsida</taxon>
        <taxon>Liliopsida</taxon>
        <taxon>Poales</taxon>
        <taxon>Poaceae</taxon>
        <taxon>BOP clade</taxon>
        <taxon>Pooideae</taxon>
        <taxon>Triticodae</taxon>
        <taxon>Triticeae</taxon>
        <taxon>Triticinae</taxon>
        <taxon>Triticum</taxon>
    </lineage>
</organism>
<dbReference type="Gramene" id="TraesJAG3A03G01427610.1">
    <property type="protein sequence ID" value="TraesJAG3A03G01427610.1"/>
    <property type="gene ID" value="TraesJAG3A03G01427610"/>
</dbReference>
<dbReference type="Gramene" id="TraesWEE_scaffold_040123_01G000200.1">
    <property type="protein sequence ID" value="TraesWEE_scaffold_040123_01G000200.1"/>
    <property type="gene ID" value="TraesWEE_scaffold_040123_01G000200"/>
</dbReference>
<sequence>MAITSLQLPSQIHGLTPARNGRTRTRSRATLLSCKHNQSTIVQVASRTSRRDTLAYISSAFFAMFLVAEHAEARTSRQENKRKVMEKLEKVREEALGSKEKKEDTSKESVANLLIPPTSVDAYI</sequence>
<keyword evidence="3" id="KW-1185">Reference proteome</keyword>
<dbReference type="OrthoDB" id="647720at2759"/>
<reference evidence="2" key="2">
    <citation type="submission" date="2018-10" db="UniProtKB">
        <authorList>
            <consortium name="EnsemblPlants"/>
        </authorList>
    </citation>
    <scope>IDENTIFICATION</scope>
</reference>
<dbReference type="Gramene" id="TraesJUL3A03G01430770.1">
    <property type="protein sequence ID" value="TraesJUL3A03G01430770.1"/>
    <property type="gene ID" value="TraesJUL3A03G01430770"/>
</dbReference>
<dbReference type="Gramene" id="TraesSYM3A03G01440650.1">
    <property type="protein sequence ID" value="TraesSYM3A03G01440650.1"/>
    <property type="gene ID" value="TraesSYM3A03G01440650"/>
</dbReference>
<gene>
    <name evidence="2" type="primary">LOC123061586</name>
</gene>
<accession>A0A3B6EGK9</accession>
<dbReference type="Gramene" id="TraesPARA_EIv1.0_0828570.1">
    <property type="protein sequence ID" value="TraesPARA_EIv1.0_0828570.1.CDS"/>
    <property type="gene ID" value="TraesPARA_EIv1.0_0828570"/>
</dbReference>
<dbReference type="SMR" id="A0A3B6EGK9"/>
<dbReference type="RefSeq" id="XP_044340685.1">
    <property type="nucleotide sequence ID" value="XM_044484750.1"/>
</dbReference>
<dbReference type="Gramene" id="TraesRN3A0100611400.1">
    <property type="protein sequence ID" value="TraesRN3A0100611400.1"/>
    <property type="gene ID" value="TraesRN3A0100611400"/>
</dbReference>
<dbReference type="Gramene" id="TraesMAC3A03G01416340.1">
    <property type="protein sequence ID" value="TraesMAC3A03G01416340.1"/>
    <property type="gene ID" value="TraesMAC3A03G01416340"/>
</dbReference>
<dbReference type="Gramene" id="TraesSTA3A03G01410050.1">
    <property type="protein sequence ID" value="TraesSTA3A03G01410050.1"/>
    <property type="gene ID" value="TraesSTA3A03G01410050"/>
</dbReference>
<evidence type="ECO:0000313" key="2">
    <source>
        <dbReference type="EnsemblPlants" id="TraesCS3A02G231900.1"/>
    </source>
</evidence>
<proteinExistence type="predicted"/>
<protein>
    <submittedName>
        <fullName evidence="2">Uncharacterized protein</fullName>
    </submittedName>
</protein>
<evidence type="ECO:0000256" key="1">
    <source>
        <dbReference type="SAM" id="MobiDB-lite"/>
    </source>
</evidence>
<dbReference type="AlphaFoldDB" id="A0A3B6EGK9"/>
<feature type="compositionally biased region" description="Polar residues" evidence="1">
    <location>
        <begin position="1"/>
        <end position="10"/>
    </location>
</feature>
<dbReference type="Gramene" id="TraesCAD_scaffold_052971_01G000200.1">
    <property type="protein sequence ID" value="TraesCAD_scaffold_052971_01G000200.1"/>
    <property type="gene ID" value="TraesCAD_scaffold_052971_01G000200"/>
</dbReference>
<dbReference type="STRING" id="4565.A0A3B6EGK9"/>
<dbReference type="Gramene" id="TraesLAC3A03G01362550.1">
    <property type="protein sequence ID" value="TraesLAC3A03G01362550.1"/>
    <property type="gene ID" value="TraesLAC3A03G01362550"/>
</dbReference>
<dbReference type="EnsemblPlants" id="TraesCS3A02G231900.1">
    <property type="protein sequence ID" value="TraesCS3A02G231900.1"/>
    <property type="gene ID" value="TraesCS3A02G231900"/>
</dbReference>
<evidence type="ECO:0000313" key="3">
    <source>
        <dbReference type="Proteomes" id="UP000019116"/>
    </source>
</evidence>
<dbReference type="OMA" id="ACCKHNQ"/>
<feature type="region of interest" description="Disordered" evidence="1">
    <location>
        <begin position="1"/>
        <end position="24"/>
    </location>
</feature>
<dbReference type="GeneID" id="123061586"/>
<dbReference type="Gramene" id="TraesCS3A03G0597200.1">
    <property type="protein sequence ID" value="TraesCS3A03G0597200.1.CDS"/>
    <property type="gene ID" value="TraesCS3A03G0597200"/>
</dbReference>
<dbReference type="Gramene" id="TraesCS3A02G231900.1">
    <property type="protein sequence ID" value="TraesCS3A02G231900.1"/>
    <property type="gene ID" value="TraesCS3A02G231900"/>
</dbReference>
<dbReference type="Gramene" id="TraesCLE_scaffold_045454_01G000200.1">
    <property type="protein sequence ID" value="TraesCLE_scaffold_045454_01G000200.1"/>
    <property type="gene ID" value="TraesCLE_scaffold_045454_01G000200"/>
</dbReference>